<dbReference type="Proteomes" id="UP000327030">
    <property type="component" value="Chromosome PxyII"/>
</dbReference>
<dbReference type="OrthoDB" id="9800759at2"/>
<accession>A0A5P6VVF4</accession>
<evidence type="ECO:0000256" key="3">
    <source>
        <dbReference type="SAM" id="MobiDB-lite"/>
    </source>
</evidence>
<feature type="region of interest" description="Disordered" evidence="3">
    <location>
        <begin position="398"/>
        <end position="421"/>
    </location>
</feature>
<dbReference type="GO" id="GO:0003677">
    <property type="term" value="F:DNA binding"/>
    <property type="evidence" value="ECO:0007669"/>
    <property type="project" value="InterPro"/>
</dbReference>
<keyword evidence="2" id="KW-0175">Coiled coil</keyword>
<evidence type="ECO:0000256" key="1">
    <source>
        <dbReference type="ARBA" id="ARBA00010657"/>
    </source>
</evidence>
<evidence type="ECO:0000313" key="5">
    <source>
        <dbReference type="Proteomes" id="UP000327030"/>
    </source>
</evidence>
<gene>
    <name evidence="4" type="ORF">FXF36_15915</name>
</gene>
<comment type="similarity">
    <text evidence="1">Belongs to the plasmid mobilization pre family.</text>
</comment>
<evidence type="ECO:0008006" key="6">
    <source>
        <dbReference type="Google" id="ProtNLM"/>
    </source>
</evidence>
<sequence length="421" mass="48428">MANFEKFTRGDYGLFAHCERKKDENGQYITFGNQRIDPTRTHLNYNMCPDGGEQRERLEARLSDPNVKCMNRADVVVYGSWCVTLPTHAPMEDENGNIIYEEKEVHHRDGTVTTETAPKLKEITYTDEQIKQFFELSYKFLSERYGEQNVISAYVHMDETTPHMHFLFIPIVDDKKWNEKHPDKEPRVKVCAKELMNMTEMNVFHRVLQEYMDQHSQKGLFPVLNGTTIGGNRTIAELKAKSALEEALDATKHAEEIKEAANQSVIDANEQVRQVQSEIVNIQEAKLIAEEDTKKWLEELEKKELPVMKELKDGLTDLGADKDDYDSITGFAKALEHPVKSSTGKVFVEIPNPEKTLPVLKKVMRKLTSVIEKTKDIARKIAGHAEQTRVSIRAKLAEAQEEARRQNEERKPVQKRNDISR</sequence>
<name>A0A5P6VVF4_PSEXY</name>
<reference evidence="5" key="1">
    <citation type="submission" date="2019-08" db="EMBL/GenBank/DDBJ databases">
        <title>Complete Genome Sequence of the Polysaccharide-Degrading Rumen Bacterium Pseudobutyrivibrio xylanivorans MA3014.</title>
        <authorList>
            <person name="Palevich N."/>
            <person name="Maclean P.H."/>
            <person name="Kelly W.J."/>
            <person name="Leahy S.C."/>
            <person name="Rakonjac J."/>
            <person name="Attwood G.T."/>
        </authorList>
    </citation>
    <scope>NUCLEOTIDE SEQUENCE [LARGE SCALE GENOMIC DNA]</scope>
    <source>
        <strain evidence="5">MA3014</strain>
    </source>
</reference>
<dbReference type="KEGG" id="pxv:FXF36_15915"/>
<dbReference type="EMBL" id="CP043030">
    <property type="protein sequence ID" value="QFJ56398.1"/>
    <property type="molecule type" value="Genomic_DNA"/>
</dbReference>
<evidence type="ECO:0000313" key="4">
    <source>
        <dbReference type="EMBL" id="QFJ56398.1"/>
    </source>
</evidence>
<dbReference type="NCBIfam" id="NF041497">
    <property type="entry name" value="MobV"/>
    <property type="match status" value="1"/>
</dbReference>
<organism evidence="4 5">
    <name type="scientific">Pseudobutyrivibrio xylanivorans</name>
    <dbReference type="NCBI Taxonomy" id="185007"/>
    <lineage>
        <taxon>Bacteria</taxon>
        <taxon>Bacillati</taxon>
        <taxon>Bacillota</taxon>
        <taxon>Clostridia</taxon>
        <taxon>Lachnospirales</taxon>
        <taxon>Lachnospiraceae</taxon>
        <taxon>Pseudobutyrivibrio</taxon>
    </lineage>
</organism>
<evidence type="ECO:0000256" key="2">
    <source>
        <dbReference type="SAM" id="Coils"/>
    </source>
</evidence>
<dbReference type="InterPro" id="IPR001668">
    <property type="entry name" value="Mob_Pre"/>
</dbReference>
<dbReference type="RefSeq" id="WP_151626066.1">
    <property type="nucleotide sequence ID" value="NZ_CP043030.1"/>
</dbReference>
<dbReference type="CDD" id="cd17242">
    <property type="entry name" value="MobM_relaxase"/>
    <property type="match status" value="1"/>
</dbReference>
<dbReference type="Gene3D" id="3.30.930.30">
    <property type="match status" value="1"/>
</dbReference>
<dbReference type="GO" id="GO:0006310">
    <property type="term" value="P:DNA recombination"/>
    <property type="evidence" value="ECO:0007669"/>
    <property type="project" value="InterPro"/>
</dbReference>
<protein>
    <recommendedName>
        <fullName evidence="6">Plasmid recombination enzyme</fullName>
    </recommendedName>
</protein>
<dbReference type="AlphaFoldDB" id="A0A5P6VVF4"/>
<proteinExistence type="inferred from homology"/>
<feature type="coiled-coil region" evidence="2">
    <location>
        <begin position="258"/>
        <end position="285"/>
    </location>
</feature>
<dbReference type="Pfam" id="PF01076">
    <property type="entry name" value="Mob_Pre"/>
    <property type="match status" value="1"/>
</dbReference>